<gene>
    <name evidence="2" type="ORF">VKT23_020354</name>
</gene>
<name>A0ABR1IMP7_9AGAR</name>
<organism evidence="2 3">
    <name type="scientific">Marasmiellus scandens</name>
    <dbReference type="NCBI Taxonomy" id="2682957"/>
    <lineage>
        <taxon>Eukaryota</taxon>
        <taxon>Fungi</taxon>
        <taxon>Dikarya</taxon>
        <taxon>Basidiomycota</taxon>
        <taxon>Agaricomycotina</taxon>
        <taxon>Agaricomycetes</taxon>
        <taxon>Agaricomycetidae</taxon>
        <taxon>Agaricales</taxon>
        <taxon>Marasmiineae</taxon>
        <taxon>Omphalotaceae</taxon>
        <taxon>Marasmiellus</taxon>
    </lineage>
</organism>
<proteinExistence type="predicted"/>
<reference evidence="2 3" key="1">
    <citation type="submission" date="2024-01" db="EMBL/GenBank/DDBJ databases">
        <title>A draft genome for the cacao thread blight pathogen Marasmiellus scandens.</title>
        <authorList>
            <person name="Baruah I.K."/>
            <person name="Leung J."/>
            <person name="Bukari Y."/>
            <person name="Amoako-Attah I."/>
            <person name="Meinhardt L.W."/>
            <person name="Bailey B.A."/>
            <person name="Cohen S.P."/>
        </authorList>
    </citation>
    <scope>NUCLEOTIDE SEQUENCE [LARGE SCALE GENOMIC DNA]</scope>
    <source>
        <strain evidence="2 3">GH-19</strain>
    </source>
</reference>
<sequence length="285" mass="32949">MEGNLSAFFGTRREEQLENDGSWAYVEQWYMRQFGNSRRHHLIDKLKVDNHLQQPVSHIIMDRDTDFAHACVNGEKRFQGQPYFRISVPLFSSFNSFLEISPQHTLNYMESLAQEQHGTGDTVTRDATSHHGTVISSVAETTTTDTTIDNSVSLERPGPVALQDLLTITEDREHRMEIDNPHKRAHSDSGDEAVHFPSLWNSGPKVNERKFRRLDWAKEEMENTIKQHETTIQEQEKTIETLQDHIIREFQVLDPSFFEDIDPSTLSDISLREDKLFAIIASLKR</sequence>
<keyword evidence="1" id="KW-0175">Coiled coil</keyword>
<evidence type="ECO:0000256" key="1">
    <source>
        <dbReference type="SAM" id="Coils"/>
    </source>
</evidence>
<dbReference type="Proteomes" id="UP001498398">
    <property type="component" value="Unassembled WGS sequence"/>
</dbReference>
<feature type="coiled-coil region" evidence="1">
    <location>
        <begin position="218"/>
        <end position="245"/>
    </location>
</feature>
<evidence type="ECO:0000313" key="2">
    <source>
        <dbReference type="EMBL" id="KAK7434128.1"/>
    </source>
</evidence>
<comment type="caution">
    <text evidence="2">The sequence shown here is derived from an EMBL/GenBank/DDBJ whole genome shotgun (WGS) entry which is preliminary data.</text>
</comment>
<keyword evidence="3" id="KW-1185">Reference proteome</keyword>
<evidence type="ECO:0000313" key="3">
    <source>
        <dbReference type="Proteomes" id="UP001498398"/>
    </source>
</evidence>
<accession>A0ABR1IMP7</accession>
<dbReference type="EMBL" id="JBANRG010000131">
    <property type="protein sequence ID" value="KAK7434128.1"/>
    <property type="molecule type" value="Genomic_DNA"/>
</dbReference>
<protein>
    <submittedName>
        <fullName evidence="2">Uncharacterized protein</fullName>
    </submittedName>
</protein>